<evidence type="ECO:0000313" key="2">
    <source>
        <dbReference type="EMBL" id="OJD30034.1"/>
    </source>
</evidence>
<dbReference type="STRING" id="236234.A0A1J9QPR8"/>
<feature type="compositionally biased region" description="Basic and acidic residues" evidence="1">
    <location>
        <begin position="458"/>
        <end position="472"/>
    </location>
</feature>
<comment type="caution">
    <text evidence="2">The sequence shown here is derived from an EMBL/GenBank/DDBJ whole genome shotgun (WGS) entry which is preliminary data.</text>
</comment>
<dbReference type="OrthoDB" id="5413827at2759"/>
<dbReference type="RefSeq" id="XP_020126294.1">
    <property type="nucleotide sequence ID" value="XM_020278328.1"/>
</dbReference>
<evidence type="ECO:0000313" key="3">
    <source>
        <dbReference type="Proteomes" id="UP000183809"/>
    </source>
</evidence>
<dbReference type="Proteomes" id="UP000183809">
    <property type="component" value="Unassembled WGS sequence"/>
</dbReference>
<sequence length="797" mass="89874">MTSVRNIRHTVPGSSPDANSKTAHFCAFQASFGCLFTLGSYEVHIPGVWTSMGIWTSLSRACQQTYLELTDALYGGNAFHFSMTTRERVWAFSPRTTSDGSNDDAAGLRALNTPHARGLPINTIKTAGISHFCLRRMRRVSVRIEEDLTQPVPYRRVQAWLRELVAMFGNHSQVHCLQVLQVELVCGTFRYGGFPSFTNTVFWEFIPNPFREKANAFQYVLEPLLGLTGVAHVDIRGHVSEPFATRLGKEMMKRLGDKATSRVPLPSTSYGVQPHGSNTRSVRKFHEPEFEWRVEEQANPLRAQSDIPQIRSGSPEPVRQLTTQRPLGVPVPLTISTTIERQQNRHIVERLMLKFQKSLNGDSPCSCQTIEAWSEDEVSSSSDGWDSVYDTGSEFCPNGPGDADLPIVGPGLRQRVDQESGRKSRNRAADSSSVQTCTIATQSSQERRAKRKRTSSRNHSDDGDSDNERRQPFLTRYEADETKRFACPYFQRQPEAPSRPAACFSKGFASVSRLKEHLFRAHAPQEQCPRCFKVFDSDDDLNEHLRAEQRCPESLVRPVEERLSRKQADLIKSKKRPKGATEEDKWRAVYAIIFPQDDEENMPSPYWYGQAVCQHLRESEHFSSEFERYIRRELPRLVRSSLEAAVEERSQVLEDELSHELKAIVRRCQEILSHTFQQQEMHDESRLQPQRSLDNPDTAIAGSNLPTESASNTADVLEATDIQRHDVSADEPTVEDTHQPVSRGDVHHNSGNDLTLVNLPIDGAGDVPGAGDPLWGPASFPFSLDSNVFDMLDFDGF</sequence>
<feature type="region of interest" description="Disordered" evidence="1">
    <location>
        <begin position="677"/>
        <end position="712"/>
    </location>
</feature>
<feature type="region of interest" description="Disordered" evidence="1">
    <location>
        <begin position="728"/>
        <end position="751"/>
    </location>
</feature>
<proteinExistence type="predicted"/>
<dbReference type="PANTHER" id="PTHR38166:SF1">
    <property type="entry name" value="C2H2-TYPE DOMAIN-CONTAINING PROTEIN"/>
    <property type="match status" value="1"/>
</dbReference>
<protein>
    <recommendedName>
        <fullName evidence="4">C2H2-type domain-containing protein</fullName>
    </recommendedName>
</protein>
<reference evidence="2 3" key="1">
    <citation type="submission" date="2016-10" db="EMBL/GenBank/DDBJ databases">
        <title>Proteomics and genomics reveal pathogen-plant mechanisms compatible with a hemibiotrophic lifestyle of Diplodia corticola.</title>
        <authorList>
            <person name="Fernandes I."/>
            <person name="De Jonge R."/>
            <person name="Van De Peer Y."/>
            <person name="Devreese B."/>
            <person name="Alves A."/>
            <person name="Esteves A.C."/>
        </authorList>
    </citation>
    <scope>NUCLEOTIDE SEQUENCE [LARGE SCALE GENOMIC DNA]</scope>
    <source>
        <strain evidence="2 3">CBS 112549</strain>
    </source>
</reference>
<dbReference type="PANTHER" id="PTHR38166">
    <property type="entry name" value="C2H2-TYPE DOMAIN-CONTAINING PROTEIN-RELATED"/>
    <property type="match status" value="1"/>
</dbReference>
<dbReference type="Gene3D" id="3.30.160.60">
    <property type="entry name" value="Classic Zinc Finger"/>
    <property type="match status" value="1"/>
</dbReference>
<dbReference type="EMBL" id="MNUE01000067">
    <property type="protein sequence ID" value="OJD30034.1"/>
    <property type="molecule type" value="Genomic_DNA"/>
</dbReference>
<gene>
    <name evidence="2" type="ORF">BKCO1_6700016</name>
</gene>
<evidence type="ECO:0000256" key="1">
    <source>
        <dbReference type="SAM" id="MobiDB-lite"/>
    </source>
</evidence>
<feature type="compositionally biased region" description="Polar residues" evidence="1">
    <location>
        <begin position="429"/>
        <end position="444"/>
    </location>
</feature>
<dbReference type="PROSITE" id="PS51257">
    <property type="entry name" value="PROKAR_LIPOPROTEIN"/>
    <property type="match status" value="1"/>
</dbReference>
<name>A0A1J9QPR8_9PEZI</name>
<dbReference type="GeneID" id="31018589"/>
<feature type="region of interest" description="Disordered" evidence="1">
    <location>
        <begin position="259"/>
        <end position="280"/>
    </location>
</feature>
<keyword evidence="3" id="KW-1185">Reference proteome</keyword>
<feature type="compositionally biased region" description="Polar residues" evidence="1">
    <location>
        <begin position="266"/>
        <end position="280"/>
    </location>
</feature>
<organism evidence="2 3">
    <name type="scientific">Diplodia corticola</name>
    <dbReference type="NCBI Taxonomy" id="236234"/>
    <lineage>
        <taxon>Eukaryota</taxon>
        <taxon>Fungi</taxon>
        <taxon>Dikarya</taxon>
        <taxon>Ascomycota</taxon>
        <taxon>Pezizomycotina</taxon>
        <taxon>Dothideomycetes</taxon>
        <taxon>Dothideomycetes incertae sedis</taxon>
        <taxon>Botryosphaeriales</taxon>
        <taxon>Botryosphaeriaceae</taxon>
        <taxon>Diplodia</taxon>
    </lineage>
</organism>
<accession>A0A1J9QPR8</accession>
<evidence type="ECO:0008006" key="4">
    <source>
        <dbReference type="Google" id="ProtNLM"/>
    </source>
</evidence>
<feature type="region of interest" description="Disordered" evidence="1">
    <location>
        <begin position="376"/>
        <end position="472"/>
    </location>
</feature>
<dbReference type="AlphaFoldDB" id="A0A1J9QPR8"/>